<organism evidence="2 3">
    <name type="scientific">Thermomonospora umbrina</name>
    <dbReference type="NCBI Taxonomy" id="111806"/>
    <lineage>
        <taxon>Bacteria</taxon>
        <taxon>Bacillati</taxon>
        <taxon>Actinomycetota</taxon>
        <taxon>Actinomycetes</taxon>
        <taxon>Streptosporangiales</taxon>
        <taxon>Thermomonosporaceae</taxon>
        <taxon>Thermomonospora</taxon>
    </lineage>
</organism>
<gene>
    <name evidence="2" type="ORF">DFJ69_5856</name>
</gene>
<dbReference type="RefSeq" id="WP_116025490.1">
    <property type="nucleotide sequence ID" value="NZ_QTTT01000001.1"/>
</dbReference>
<feature type="domain" description="PPM-type phosphatase" evidence="1">
    <location>
        <begin position="8"/>
        <end position="232"/>
    </location>
</feature>
<dbReference type="Gene3D" id="3.60.40.10">
    <property type="entry name" value="PPM-type phosphatase domain"/>
    <property type="match status" value="1"/>
</dbReference>
<evidence type="ECO:0000313" key="3">
    <source>
        <dbReference type="Proteomes" id="UP000256661"/>
    </source>
</evidence>
<dbReference type="EMBL" id="QTTT01000001">
    <property type="protein sequence ID" value="REF00324.1"/>
    <property type="molecule type" value="Genomic_DNA"/>
</dbReference>
<dbReference type="OrthoDB" id="9801841at2"/>
<name>A0A3D9T1W1_9ACTN</name>
<comment type="caution">
    <text evidence="2">The sequence shown here is derived from an EMBL/GenBank/DDBJ whole genome shotgun (WGS) entry which is preliminary data.</text>
</comment>
<reference evidence="2 3" key="1">
    <citation type="submission" date="2018-08" db="EMBL/GenBank/DDBJ databases">
        <title>Sequencing the genomes of 1000 actinobacteria strains.</title>
        <authorList>
            <person name="Klenk H.-P."/>
        </authorList>
    </citation>
    <scope>NUCLEOTIDE SEQUENCE [LARGE SCALE GENOMIC DNA]</scope>
    <source>
        <strain evidence="2 3">DSM 43927</strain>
    </source>
</reference>
<keyword evidence="3" id="KW-1185">Reference proteome</keyword>
<dbReference type="Pfam" id="PF07228">
    <property type="entry name" value="SpoIIE"/>
    <property type="match status" value="1"/>
</dbReference>
<sequence length="238" mass="24653">MSVRDRVVTATASRRGVRTHNCDAAATFTAADGTTTAAVVEGIGNDPQIADMSHVLAEVIARTAARRGVLAALLTAGEVVADPGVDGDTPDAVAVVAVVKAGEETRIGWCGDSRVYGFDGQRVRQYSTDATVGEQLRRNGVALDVAAAHDNWLRTCLSQATIATAFTAYVPPDELVLLCTDGVVDGLPDGVLEDLIGEYADDPKALAEALVAATEPDADGYRDDATVVVLTTGPTSRG</sequence>
<proteinExistence type="predicted"/>
<dbReference type="SUPFAM" id="SSF81606">
    <property type="entry name" value="PP2C-like"/>
    <property type="match status" value="1"/>
</dbReference>
<dbReference type="PROSITE" id="PS51746">
    <property type="entry name" value="PPM_2"/>
    <property type="match status" value="1"/>
</dbReference>
<evidence type="ECO:0000259" key="1">
    <source>
        <dbReference type="PROSITE" id="PS51746"/>
    </source>
</evidence>
<dbReference type="InterPro" id="IPR001932">
    <property type="entry name" value="PPM-type_phosphatase-like_dom"/>
</dbReference>
<evidence type="ECO:0000313" key="2">
    <source>
        <dbReference type="EMBL" id="REF00324.1"/>
    </source>
</evidence>
<dbReference type="InterPro" id="IPR036457">
    <property type="entry name" value="PPM-type-like_dom_sf"/>
</dbReference>
<protein>
    <submittedName>
        <fullName evidence="2">Serine/threonine protein phosphatase PrpC</fullName>
    </submittedName>
</protein>
<dbReference type="AlphaFoldDB" id="A0A3D9T1W1"/>
<dbReference type="Proteomes" id="UP000256661">
    <property type="component" value="Unassembled WGS sequence"/>
</dbReference>
<dbReference type="SMART" id="SM00332">
    <property type="entry name" value="PP2Cc"/>
    <property type="match status" value="1"/>
</dbReference>
<accession>A0A3D9T1W1</accession>